<evidence type="ECO:0000313" key="2">
    <source>
        <dbReference type="EMBL" id="TDU71427.1"/>
    </source>
</evidence>
<name>A0A4R7S322_9BACT</name>
<comment type="caution">
    <text evidence="2">The sequence shown here is derived from an EMBL/GenBank/DDBJ whole genome shotgun (WGS) entry which is preliminary data.</text>
</comment>
<evidence type="ECO:0000259" key="1">
    <source>
        <dbReference type="Pfam" id="PF13185"/>
    </source>
</evidence>
<organism evidence="2 3">
    <name type="scientific">Prosthecobacter fusiformis</name>
    <dbReference type="NCBI Taxonomy" id="48464"/>
    <lineage>
        <taxon>Bacteria</taxon>
        <taxon>Pseudomonadati</taxon>
        <taxon>Verrucomicrobiota</taxon>
        <taxon>Verrucomicrobiia</taxon>
        <taxon>Verrucomicrobiales</taxon>
        <taxon>Verrucomicrobiaceae</taxon>
        <taxon>Prosthecobacter</taxon>
    </lineage>
</organism>
<keyword evidence="3" id="KW-1185">Reference proteome</keyword>
<accession>A0A4R7S322</accession>
<dbReference type="Pfam" id="PF13185">
    <property type="entry name" value="GAF_2"/>
    <property type="match status" value="1"/>
</dbReference>
<sequence length="148" mass="15898">MNLPDSPTAQDWSFFLETLTASFGCVTGTLHRYDPADKHLKLVAQLGIPPQLMPVIQSIPMGKGIAGAAAERRQPVELCNLQTDTSGVAREGARQTQVQGSLAVPVLAGNRLCGTLGIGKREAYDFTEEEKQRLIDLAASVADRLLPV</sequence>
<dbReference type="InterPro" id="IPR029016">
    <property type="entry name" value="GAF-like_dom_sf"/>
</dbReference>
<protein>
    <submittedName>
        <fullName evidence="2">GAF domain-containing protein</fullName>
    </submittedName>
</protein>
<gene>
    <name evidence="2" type="ORF">EI77_02551</name>
</gene>
<dbReference type="SUPFAM" id="SSF55781">
    <property type="entry name" value="GAF domain-like"/>
    <property type="match status" value="1"/>
</dbReference>
<feature type="domain" description="GAF" evidence="1">
    <location>
        <begin position="16"/>
        <end position="142"/>
    </location>
</feature>
<dbReference type="Gene3D" id="3.30.450.40">
    <property type="match status" value="1"/>
</dbReference>
<dbReference type="EMBL" id="SOCA01000003">
    <property type="protein sequence ID" value="TDU71427.1"/>
    <property type="molecule type" value="Genomic_DNA"/>
</dbReference>
<proteinExistence type="predicted"/>
<dbReference type="OrthoDB" id="9796252at2"/>
<reference evidence="2 3" key="1">
    <citation type="submission" date="2019-03" db="EMBL/GenBank/DDBJ databases">
        <title>Genomic Encyclopedia of Archaeal and Bacterial Type Strains, Phase II (KMG-II): from individual species to whole genera.</title>
        <authorList>
            <person name="Goeker M."/>
        </authorList>
    </citation>
    <scope>NUCLEOTIDE SEQUENCE [LARGE SCALE GENOMIC DNA]</scope>
    <source>
        <strain evidence="2 3">ATCC 25309</strain>
    </source>
</reference>
<dbReference type="InterPro" id="IPR003018">
    <property type="entry name" value="GAF"/>
</dbReference>
<dbReference type="AlphaFoldDB" id="A0A4R7S322"/>
<dbReference type="Proteomes" id="UP000295662">
    <property type="component" value="Unassembled WGS sequence"/>
</dbReference>
<dbReference type="RefSeq" id="WP_133795581.1">
    <property type="nucleotide sequence ID" value="NZ_SOCA01000003.1"/>
</dbReference>
<evidence type="ECO:0000313" key="3">
    <source>
        <dbReference type="Proteomes" id="UP000295662"/>
    </source>
</evidence>